<reference evidence="2" key="1">
    <citation type="submission" date="2019-05" db="EMBL/GenBank/DDBJ databases">
        <title>The de novo reference genome and transcriptome assemblies of the wild tomato species Solanum chilense.</title>
        <authorList>
            <person name="Stam R."/>
            <person name="Nosenko T."/>
            <person name="Hoerger A.C."/>
            <person name="Stephan W."/>
            <person name="Seidel M.A."/>
            <person name="Kuhn J.M.M."/>
            <person name="Haberer G."/>
            <person name="Tellier A."/>
        </authorList>
    </citation>
    <scope>NUCLEOTIDE SEQUENCE</scope>
    <source>
        <tissue evidence="2">Mature leaves</tissue>
    </source>
</reference>
<name>A0A6N2BYJ4_SOLCI</name>
<accession>A0A6N2BYJ4</accession>
<evidence type="ECO:0000256" key="1">
    <source>
        <dbReference type="SAM" id="Coils"/>
    </source>
</evidence>
<organism evidence="2">
    <name type="scientific">Solanum chilense</name>
    <name type="common">Tomato</name>
    <name type="synonym">Lycopersicon chilense</name>
    <dbReference type="NCBI Taxonomy" id="4083"/>
    <lineage>
        <taxon>Eukaryota</taxon>
        <taxon>Viridiplantae</taxon>
        <taxon>Streptophyta</taxon>
        <taxon>Embryophyta</taxon>
        <taxon>Tracheophyta</taxon>
        <taxon>Spermatophyta</taxon>
        <taxon>Magnoliopsida</taxon>
        <taxon>eudicotyledons</taxon>
        <taxon>Gunneridae</taxon>
        <taxon>Pentapetalae</taxon>
        <taxon>asterids</taxon>
        <taxon>lamiids</taxon>
        <taxon>Solanales</taxon>
        <taxon>Solanaceae</taxon>
        <taxon>Solanoideae</taxon>
        <taxon>Solaneae</taxon>
        <taxon>Solanum</taxon>
        <taxon>Solanum subgen. Lycopersicon</taxon>
    </lineage>
</organism>
<sequence>MSPFHKLVFEVVHKGILSRGEKDMRPLFAIWVLNALENTDASDWPSLIRTHMDRVVHHNCPHQLAFRNLLSTLFQNFRVPLTDGRPLKRNDIFTRSTLAECGLLDEADQVCSVPHHVVGHVASLINELNMAKDQNEKLKSEVRTLQAQLVVSQGKFRT</sequence>
<comment type="caution">
    <text evidence="2">The sequence shown here is derived from an EMBL/GenBank/DDBJ whole genome shotgun (WGS) entry which is preliminary data.</text>
</comment>
<proteinExistence type="predicted"/>
<dbReference type="EMBL" id="RXGB01001518">
    <property type="protein sequence ID" value="TMW98610.1"/>
    <property type="molecule type" value="Genomic_DNA"/>
</dbReference>
<feature type="coiled-coil region" evidence="1">
    <location>
        <begin position="121"/>
        <end position="155"/>
    </location>
</feature>
<protein>
    <submittedName>
        <fullName evidence="2">Uncharacterized protein</fullName>
    </submittedName>
</protein>
<dbReference type="AlphaFoldDB" id="A0A6N2BYJ4"/>
<evidence type="ECO:0000313" key="2">
    <source>
        <dbReference type="EMBL" id="TMW98610.1"/>
    </source>
</evidence>
<gene>
    <name evidence="2" type="ORF">EJD97_003805</name>
</gene>
<keyword evidence="1" id="KW-0175">Coiled coil</keyword>